<protein>
    <submittedName>
        <fullName evidence="1">ABC transporter B family member 21</fullName>
    </submittedName>
</protein>
<organism evidence="1 2">
    <name type="scientific">Camellia lanceoleosa</name>
    <dbReference type="NCBI Taxonomy" id="1840588"/>
    <lineage>
        <taxon>Eukaryota</taxon>
        <taxon>Viridiplantae</taxon>
        <taxon>Streptophyta</taxon>
        <taxon>Embryophyta</taxon>
        <taxon>Tracheophyta</taxon>
        <taxon>Spermatophyta</taxon>
        <taxon>Magnoliopsida</taxon>
        <taxon>eudicotyledons</taxon>
        <taxon>Gunneridae</taxon>
        <taxon>Pentapetalae</taxon>
        <taxon>asterids</taxon>
        <taxon>Ericales</taxon>
        <taxon>Theaceae</taxon>
        <taxon>Camellia</taxon>
    </lineage>
</organism>
<dbReference type="EMBL" id="CM045767">
    <property type="protein sequence ID" value="KAI7997916.1"/>
    <property type="molecule type" value="Genomic_DNA"/>
</dbReference>
<evidence type="ECO:0000313" key="1">
    <source>
        <dbReference type="EMBL" id="KAI7997916.1"/>
    </source>
</evidence>
<dbReference type="Proteomes" id="UP001060215">
    <property type="component" value="Chromosome 10"/>
</dbReference>
<name>A0ACC0G9V8_9ERIC</name>
<keyword evidence="2" id="KW-1185">Reference proteome</keyword>
<gene>
    <name evidence="1" type="ORF">LOK49_LG10G02910</name>
</gene>
<comment type="caution">
    <text evidence="1">The sequence shown here is derived from an EMBL/GenBank/DDBJ whole genome shotgun (WGS) entry which is preliminary data.</text>
</comment>
<accession>A0ACC0G9V8</accession>
<reference evidence="1 2" key="1">
    <citation type="journal article" date="2022" name="Plant J.">
        <title>Chromosome-level genome of Camellia lanceoleosa provides a valuable resource for understanding genome evolution and self-incompatibility.</title>
        <authorList>
            <person name="Gong W."/>
            <person name="Xiao S."/>
            <person name="Wang L."/>
            <person name="Liao Z."/>
            <person name="Chang Y."/>
            <person name="Mo W."/>
            <person name="Hu G."/>
            <person name="Li W."/>
            <person name="Zhao G."/>
            <person name="Zhu H."/>
            <person name="Hu X."/>
            <person name="Ji K."/>
            <person name="Xiang X."/>
            <person name="Song Q."/>
            <person name="Yuan D."/>
            <person name="Jin S."/>
            <person name="Zhang L."/>
        </authorList>
    </citation>
    <scope>NUCLEOTIDE SEQUENCE [LARGE SCALE GENOMIC DNA]</scope>
    <source>
        <strain evidence="1">SQ_2022a</strain>
    </source>
</reference>
<proteinExistence type="predicted"/>
<sequence>MSGNTILIQDVMGEKVASFTREKQAVVNYNKSLLDAYKLGIQEGLATGLGFGLVMFITFGTYALAIWFGRKMIVDKGYSRGSVINASPCMSAFVTSQVAAYKMFETIKSKLEIDASKTSGKKLDDIRGDIELRDVHFSYPARSDEQIFSGFSLSIPSGTAAALVGQSGSGKSTVISLIE</sequence>
<evidence type="ECO:0000313" key="2">
    <source>
        <dbReference type="Proteomes" id="UP001060215"/>
    </source>
</evidence>